<feature type="region of interest" description="Disordered" evidence="4">
    <location>
        <begin position="136"/>
        <end position="162"/>
    </location>
</feature>
<evidence type="ECO:0000256" key="3">
    <source>
        <dbReference type="ARBA" id="ARBA00023242"/>
    </source>
</evidence>
<feature type="region of interest" description="Disordered" evidence="4">
    <location>
        <begin position="1"/>
        <end position="43"/>
    </location>
</feature>
<dbReference type="GO" id="GO:0005730">
    <property type="term" value="C:nucleolus"/>
    <property type="evidence" value="ECO:0007669"/>
    <property type="project" value="UniProtKB-SubCell"/>
</dbReference>
<dbReference type="PANTHER" id="PTHR12928">
    <property type="entry name" value="FRG1 PROTEIN"/>
    <property type="match status" value="1"/>
</dbReference>
<dbReference type="AlphaFoldDB" id="A0A165ELJ2"/>
<sequence>MATAEVRRTKLSFKGEKPLKKKKKQHREGRSREDEGDPQDWVFPDVPEQILGPTFILSPASSLSATYCLAYDSTRGRLNLSALAEDSPTDRPTEIPQVWVATRVAGTTSVNLRTPDGKFLSCDKYGVVSADSEARGPQEEWVAERVEGPAPEVKEEEDEDKPAVAPAEIHFGFKSVHGGWIGLDELAGGKLGVRGDAEKPEPWVVRVQKEWKFKAGEEERRRNEIDNPGKRRIDEVETNHNFQAWGAGRSVTSHEDTRELKKARKDGMLSEAMLDRRAKLKSDRFC</sequence>
<accession>A0A165ELJ2</accession>
<evidence type="ECO:0000256" key="1">
    <source>
        <dbReference type="ARBA" id="ARBA00004604"/>
    </source>
</evidence>
<dbReference type="InParanoid" id="A0A165ELJ2"/>
<dbReference type="InterPro" id="IPR010414">
    <property type="entry name" value="FRG1"/>
</dbReference>
<keyword evidence="6" id="KW-1185">Reference proteome</keyword>
<dbReference type="Gene3D" id="2.80.10.50">
    <property type="match status" value="1"/>
</dbReference>
<feature type="compositionally biased region" description="Basic and acidic residues" evidence="4">
    <location>
        <begin position="136"/>
        <end position="147"/>
    </location>
</feature>
<dbReference type="EMBL" id="KV424001">
    <property type="protein sequence ID" value="KZT55106.1"/>
    <property type="molecule type" value="Genomic_DNA"/>
</dbReference>
<proteinExistence type="inferred from homology"/>
<dbReference type="FunCoup" id="A0A165ELJ2">
    <property type="interactions" value="406"/>
</dbReference>
<evidence type="ECO:0000313" key="6">
    <source>
        <dbReference type="Proteomes" id="UP000076842"/>
    </source>
</evidence>
<dbReference type="GO" id="GO:0071013">
    <property type="term" value="C:catalytic step 2 spliceosome"/>
    <property type="evidence" value="ECO:0007669"/>
    <property type="project" value="TreeGrafter"/>
</dbReference>
<dbReference type="Pfam" id="PF06229">
    <property type="entry name" value="FRG1"/>
    <property type="match status" value="1"/>
</dbReference>
<reference evidence="5 6" key="1">
    <citation type="journal article" date="2016" name="Mol. Biol. Evol.">
        <title>Comparative Genomics of Early-Diverging Mushroom-Forming Fungi Provides Insights into the Origins of Lignocellulose Decay Capabilities.</title>
        <authorList>
            <person name="Nagy L.G."/>
            <person name="Riley R."/>
            <person name="Tritt A."/>
            <person name="Adam C."/>
            <person name="Daum C."/>
            <person name="Floudas D."/>
            <person name="Sun H."/>
            <person name="Yadav J.S."/>
            <person name="Pangilinan J."/>
            <person name="Larsson K.H."/>
            <person name="Matsuura K."/>
            <person name="Barry K."/>
            <person name="Labutti K."/>
            <person name="Kuo R."/>
            <person name="Ohm R.A."/>
            <person name="Bhattacharya S.S."/>
            <person name="Shirouzu T."/>
            <person name="Yoshinaga Y."/>
            <person name="Martin F.M."/>
            <person name="Grigoriev I.V."/>
            <person name="Hibbett D.S."/>
        </authorList>
    </citation>
    <scope>NUCLEOTIDE SEQUENCE [LARGE SCALE GENOMIC DNA]</scope>
    <source>
        <strain evidence="5 6">HHB12733</strain>
    </source>
</reference>
<dbReference type="InterPro" id="IPR008999">
    <property type="entry name" value="Actin-crosslinking"/>
</dbReference>
<dbReference type="CDD" id="cd23339">
    <property type="entry name" value="beta-trefoil_FSCN_fungal_FRG1-like"/>
    <property type="match status" value="1"/>
</dbReference>
<evidence type="ECO:0008006" key="7">
    <source>
        <dbReference type="Google" id="ProtNLM"/>
    </source>
</evidence>
<comment type="similarity">
    <text evidence="2">Belongs to the FRG1 family.</text>
</comment>
<protein>
    <recommendedName>
        <fullName evidence="7">Actin-crosslinking protein</fullName>
    </recommendedName>
</protein>
<dbReference type="PANTHER" id="PTHR12928:SF0">
    <property type="entry name" value="FSHD REGION GENE 1"/>
    <property type="match status" value="1"/>
</dbReference>
<gene>
    <name evidence="5" type="ORF">CALCODRAFT_499051</name>
</gene>
<feature type="compositionally biased region" description="Basic and acidic residues" evidence="4">
    <location>
        <begin position="1"/>
        <end position="18"/>
    </location>
</feature>
<comment type="subcellular location">
    <subcellularLocation>
        <location evidence="1">Nucleus</location>
        <location evidence="1">Nucleolus</location>
    </subcellularLocation>
</comment>
<dbReference type="Proteomes" id="UP000076842">
    <property type="component" value="Unassembled WGS sequence"/>
</dbReference>
<organism evidence="5 6">
    <name type="scientific">Calocera cornea HHB12733</name>
    <dbReference type="NCBI Taxonomy" id="1353952"/>
    <lineage>
        <taxon>Eukaryota</taxon>
        <taxon>Fungi</taxon>
        <taxon>Dikarya</taxon>
        <taxon>Basidiomycota</taxon>
        <taxon>Agaricomycotina</taxon>
        <taxon>Dacrymycetes</taxon>
        <taxon>Dacrymycetales</taxon>
        <taxon>Dacrymycetaceae</taxon>
        <taxon>Calocera</taxon>
    </lineage>
</organism>
<dbReference type="OrthoDB" id="5539371at2759"/>
<keyword evidence="3" id="KW-0539">Nucleus</keyword>
<evidence type="ECO:0000313" key="5">
    <source>
        <dbReference type="EMBL" id="KZT55106.1"/>
    </source>
</evidence>
<evidence type="ECO:0000256" key="4">
    <source>
        <dbReference type="SAM" id="MobiDB-lite"/>
    </source>
</evidence>
<name>A0A165ELJ2_9BASI</name>
<evidence type="ECO:0000256" key="2">
    <source>
        <dbReference type="ARBA" id="ARBA00010878"/>
    </source>
</evidence>
<dbReference type="GO" id="GO:0051015">
    <property type="term" value="F:actin filament binding"/>
    <property type="evidence" value="ECO:0007669"/>
    <property type="project" value="TreeGrafter"/>
</dbReference>
<dbReference type="SUPFAM" id="SSF50405">
    <property type="entry name" value="Actin-crosslinking proteins"/>
    <property type="match status" value="1"/>
</dbReference>
<dbReference type="STRING" id="1353952.A0A165ELJ2"/>